<accession>C4LGN0</accession>
<reference evidence="1 2" key="1">
    <citation type="journal article" date="2008" name="J. Biotechnol.">
        <title>Ultrafast pyrosequencing of Corynebacterium kroppenstedtii DSM44385 revealed insights into the physiology of a lipophilic corynebacterium that lacks mycolic acids.</title>
        <authorList>
            <person name="Tauch A."/>
            <person name="Schneider J."/>
            <person name="Szczepanowski R."/>
            <person name="Tilker A."/>
            <person name="Viehoever P."/>
            <person name="Gartemann K.-H."/>
            <person name="Arnold W."/>
            <person name="Blom J."/>
            <person name="Brinkrolf K."/>
            <person name="Brune I."/>
            <person name="Goetker S."/>
            <person name="Weisshaar B."/>
            <person name="Goesmann A."/>
            <person name="Droege M."/>
            <person name="Puehler A."/>
        </authorList>
    </citation>
    <scope>NUCLEOTIDE SEQUENCE [LARGE SCALE GENOMIC DNA]</scope>
    <source>
        <strain evidence="2">DSM 44385 / JCM 11950 / CIP 105744 / CCUG 35717</strain>
    </source>
</reference>
<evidence type="ECO:0000313" key="2">
    <source>
        <dbReference type="Proteomes" id="UP000001473"/>
    </source>
</evidence>
<dbReference type="AlphaFoldDB" id="C4LGN0"/>
<keyword evidence="2" id="KW-1185">Reference proteome</keyword>
<proteinExistence type="predicted"/>
<gene>
    <name evidence="1" type="ordered locus">ckrop_0193</name>
</gene>
<evidence type="ECO:0000313" key="1">
    <source>
        <dbReference type="EMBL" id="ACR16985.1"/>
    </source>
</evidence>
<dbReference type="RefSeq" id="WP_012730873.1">
    <property type="nucleotide sequence ID" value="NC_012704.1"/>
</dbReference>
<dbReference type="KEGG" id="ckp:ckrop_0193"/>
<sequence>MPTVDYNFLRGVEAYKAAFPNALQGLDAERLHTVVEAMQSGVLAG</sequence>
<dbReference type="HOGENOM" id="CLU_3198660_0_0_11"/>
<organism evidence="1 2">
    <name type="scientific">Corynebacterium kroppenstedtii (strain DSM 44385 / JCM 11950 / CIP 105744 / CCUG 35717)</name>
    <dbReference type="NCBI Taxonomy" id="645127"/>
    <lineage>
        <taxon>Bacteria</taxon>
        <taxon>Bacillati</taxon>
        <taxon>Actinomycetota</taxon>
        <taxon>Actinomycetes</taxon>
        <taxon>Mycobacteriales</taxon>
        <taxon>Corynebacteriaceae</taxon>
        <taxon>Corynebacterium</taxon>
    </lineage>
</organism>
<dbReference type="Proteomes" id="UP000001473">
    <property type="component" value="Chromosome"/>
</dbReference>
<name>C4LGN0_CORK4</name>
<protein>
    <submittedName>
        <fullName evidence="1">Uncharacterized protein</fullName>
    </submittedName>
</protein>
<dbReference type="EMBL" id="CP001620">
    <property type="protein sequence ID" value="ACR16985.1"/>
    <property type="molecule type" value="Genomic_DNA"/>
</dbReference>